<keyword evidence="3" id="KW-1185">Reference proteome</keyword>
<dbReference type="RefSeq" id="WP_064782553.1">
    <property type="nucleotide sequence ID" value="NZ_BAAAEQ010000002.1"/>
</dbReference>
<protein>
    <recommendedName>
        <fullName evidence="1">THIF-type NAD/FAD binding fold domain-containing protein</fullName>
    </recommendedName>
</protein>
<name>A0ABX0WYH4_9PROT</name>
<comment type="caution">
    <text evidence="2">The sequence shown here is derived from an EMBL/GenBank/DDBJ whole genome shotgun (WGS) entry which is preliminary data.</text>
</comment>
<dbReference type="InterPro" id="IPR032865">
    <property type="entry name" value="Prok-E2_A"/>
</dbReference>
<dbReference type="InterPro" id="IPR035985">
    <property type="entry name" value="Ubiquitin-activating_enz"/>
</dbReference>
<dbReference type="SUPFAM" id="SSF102712">
    <property type="entry name" value="JAB1/MPN domain"/>
    <property type="match status" value="1"/>
</dbReference>
<dbReference type="Proteomes" id="UP000556869">
    <property type="component" value="Unassembled WGS sequence"/>
</dbReference>
<dbReference type="InterPro" id="IPR000594">
    <property type="entry name" value="ThiF_NAD_FAD-bd"/>
</dbReference>
<gene>
    <name evidence="2" type="ORF">GGR96_001448</name>
</gene>
<accession>A0ABX0WYH4</accession>
<evidence type="ECO:0000259" key="1">
    <source>
        <dbReference type="Pfam" id="PF00899"/>
    </source>
</evidence>
<dbReference type="SUPFAM" id="SSF69572">
    <property type="entry name" value="Activating enzymes of the ubiquitin-like proteins"/>
    <property type="match status" value="1"/>
</dbReference>
<organism evidence="2 3">
    <name type="scientific">Thalassospira tepidiphila</name>
    <dbReference type="NCBI Taxonomy" id="393657"/>
    <lineage>
        <taxon>Bacteria</taxon>
        <taxon>Pseudomonadati</taxon>
        <taxon>Pseudomonadota</taxon>
        <taxon>Alphaproteobacteria</taxon>
        <taxon>Rhodospirillales</taxon>
        <taxon>Thalassospiraceae</taxon>
        <taxon>Thalassospira</taxon>
    </lineage>
</organism>
<sequence>MPEPMVMLQDHARNFAKLARLHSECVSAKVEAIHSDHAVIFIELNVEMPLRMRAKGVSDSGVKRREEVLVKLPQSYPWVSPRFYLRRSFPRNLPHLYPAPMDEMPVPCIVDGKLDEYFAQFGLLEAGVFSLLNQLVKWLQNAAQGTLISASQGWEPTLRESLDSLLFLNAEHVRENVNRRGGFRLQKATFLRSGSNEDQLLDKAMTFVTCSDEAVPLNSFANSIEAEVLKSKLCRGHTVCIVLWSGKDASGKEFVDDEYASETVTTFSDLKARADRFGCRSHFDTVLAGLERVWELACRSKKVGSEQSYFVCPIPVTVIFCVRRPVRLIGEHNQSSIEILPYTVEFRPSSDSKSLLQHGNDEPVAPCSQLDITNPTLLRNVSGEEDLSPVAFLGAGSVGSKIALHLAKCGVEISAITDNGNLSPHNNARHALIAPAGGLFNKAKCLADEMRMLGQTVEANDIDLREITDAVSAKRILPKRTQFALNTTASLLVREAVDQAQGVTVKLAEGALFAEGNGAYLLCEGDKRNPRVSDLVAEMYAVAPDAVLKQLTDERHGLTEVQIGQGCASLTMRISDAQVSSMSATLSQKFTRWMKEKPANGRINLGLSDPNTLNCHWQELEVDEFTIVPIDGIEGWQLRISARVINIIQGERAKFSDVETGGVLIGVVSARLKSITVVDTLEAPDDSKRSATLFVLGTSGLKESIRARYLESGHTLIDVGTWHTHLSNCGPSDIDRKTAQDIANERPPPSVLLIVAPDNLFAISAKAV</sequence>
<evidence type="ECO:0000313" key="3">
    <source>
        <dbReference type="Proteomes" id="UP000556869"/>
    </source>
</evidence>
<dbReference type="Gene3D" id="3.40.140.10">
    <property type="entry name" value="Cytidine Deaminase, domain 2"/>
    <property type="match status" value="1"/>
</dbReference>
<dbReference type="Pfam" id="PF14457">
    <property type="entry name" value="Prok-E2_A"/>
    <property type="match status" value="1"/>
</dbReference>
<dbReference type="EMBL" id="JAATJD010000002">
    <property type="protein sequence ID" value="NJB74356.1"/>
    <property type="molecule type" value="Genomic_DNA"/>
</dbReference>
<feature type="domain" description="THIF-type NAD/FAD binding fold" evidence="1">
    <location>
        <begin position="390"/>
        <end position="497"/>
    </location>
</feature>
<dbReference type="Gene3D" id="3.40.50.720">
    <property type="entry name" value="NAD(P)-binding Rossmann-like Domain"/>
    <property type="match status" value="1"/>
</dbReference>
<evidence type="ECO:0000313" key="2">
    <source>
        <dbReference type="EMBL" id="NJB74356.1"/>
    </source>
</evidence>
<reference evidence="2 3" key="1">
    <citation type="submission" date="2020-03" db="EMBL/GenBank/DDBJ databases">
        <title>Genomic Encyclopedia of Type Strains, Phase IV (KMG-IV): sequencing the most valuable type-strain genomes for metagenomic binning, comparative biology and taxonomic classification.</title>
        <authorList>
            <person name="Goeker M."/>
        </authorList>
    </citation>
    <scope>NUCLEOTIDE SEQUENCE [LARGE SCALE GENOMIC DNA]</scope>
    <source>
        <strain evidence="2 3">DSM 18888</strain>
    </source>
</reference>
<dbReference type="Pfam" id="PF00899">
    <property type="entry name" value="ThiF"/>
    <property type="match status" value="1"/>
</dbReference>
<proteinExistence type="predicted"/>